<dbReference type="AlphaFoldDB" id="A0A328C8E9"/>
<dbReference type="CDD" id="cd17254">
    <property type="entry name" value="RMtype1_S_FclI-TRD1-CR1_like"/>
    <property type="match status" value="1"/>
</dbReference>
<keyword evidence="2" id="KW-0680">Restriction system</keyword>
<comment type="caution">
    <text evidence="5">The sequence shown here is derived from an EMBL/GenBank/DDBJ whole genome shotgun (WGS) entry which is preliminary data.</text>
</comment>
<organism evidence="5 6">
    <name type="scientific">Lujinxingia litoralis</name>
    <dbReference type="NCBI Taxonomy" id="2211119"/>
    <lineage>
        <taxon>Bacteria</taxon>
        <taxon>Deltaproteobacteria</taxon>
        <taxon>Bradymonadales</taxon>
        <taxon>Lujinxingiaceae</taxon>
        <taxon>Lujinxingia</taxon>
    </lineage>
</organism>
<dbReference type="InterPro" id="IPR044946">
    <property type="entry name" value="Restrct_endonuc_typeI_TRD_sf"/>
</dbReference>
<feature type="domain" description="Type I restriction modification DNA specificity" evidence="4">
    <location>
        <begin position="223"/>
        <end position="376"/>
    </location>
</feature>
<dbReference type="PANTHER" id="PTHR30408">
    <property type="entry name" value="TYPE-1 RESTRICTION ENZYME ECOKI SPECIFICITY PROTEIN"/>
    <property type="match status" value="1"/>
</dbReference>
<dbReference type="InterPro" id="IPR000055">
    <property type="entry name" value="Restrct_endonuc_typeI_TRD"/>
</dbReference>
<dbReference type="EMBL" id="QHKO01000007">
    <property type="protein sequence ID" value="RAL20903.1"/>
    <property type="molecule type" value="Genomic_DNA"/>
</dbReference>
<dbReference type="GO" id="GO:0003677">
    <property type="term" value="F:DNA binding"/>
    <property type="evidence" value="ECO:0007669"/>
    <property type="project" value="UniProtKB-KW"/>
</dbReference>
<dbReference type="InterPro" id="IPR052021">
    <property type="entry name" value="Type-I_RS_S_subunit"/>
</dbReference>
<dbReference type="GO" id="GO:0009307">
    <property type="term" value="P:DNA restriction-modification system"/>
    <property type="evidence" value="ECO:0007669"/>
    <property type="project" value="UniProtKB-KW"/>
</dbReference>
<comment type="similarity">
    <text evidence="1">Belongs to the type-I restriction system S methylase family.</text>
</comment>
<evidence type="ECO:0000256" key="3">
    <source>
        <dbReference type="ARBA" id="ARBA00023125"/>
    </source>
</evidence>
<feature type="domain" description="Type I restriction modification DNA specificity" evidence="4">
    <location>
        <begin position="48"/>
        <end position="190"/>
    </location>
</feature>
<dbReference type="Gene3D" id="3.90.220.20">
    <property type="entry name" value="DNA methylase specificity domains"/>
    <property type="match status" value="2"/>
</dbReference>
<proteinExistence type="inferred from homology"/>
<dbReference type="Gene3D" id="1.10.287.1120">
    <property type="entry name" value="Bipartite methylase S protein"/>
    <property type="match status" value="1"/>
</dbReference>
<name>A0A328C8E9_9DELT</name>
<reference evidence="5 6" key="1">
    <citation type="submission" date="2018-05" db="EMBL/GenBank/DDBJ databases">
        <title>Lujinxingia marina gen. nov. sp. nov., a new facultative anaerobic member of the class Deltaproteobacteria, and proposal of Lujinxingaceae fam. nov.</title>
        <authorList>
            <person name="Li C.-M."/>
        </authorList>
    </citation>
    <scope>NUCLEOTIDE SEQUENCE [LARGE SCALE GENOMIC DNA]</scope>
    <source>
        <strain evidence="5 6">B210</strain>
    </source>
</reference>
<dbReference type="Proteomes" id="UP000249169">
    <property type="component" value="Unassembled WGS sequence"/>
</dbReference>
<dbReference type="OrthoDB" id="5296428at2"/>
<protein>
    <recommendedName>
        <fullName evidence="4">Type I restriction modification DNA specificity domain-containing protein</fullName>
    </recommendedName>
</protein>
<keyword evidence="3" id="KW-0238">DNA-binding</keyword>
<accession>A0A328C8E9</accession>
<dbReference type="PANTHER" id="PTHR30408:SF12">
    <property type="entry name" value="TYPE I RESTRICTION ENZYME MJAVIII SPECIFICITY SUBUNIT"/>
    <property type="match status" value="1"/>
</dbReference>
<dbReference type="SUPFAM" id="SSF116734">
    <property type="entry name" value="DNA methylase specificity domain"/>
    <property type="match status" value="2"/>
</dbReference>
<evidence type="ECO:0000256" key="1">
    <source>
        <dbReference type="ARBA" id="ARBA00010923"/>
    </source>
</evidence>
<evidence type="ECO:0000313" key="6">
    <source>
        <dbReference type="Proteomes" id="UP000249169"/>
    </source>
</evidence>
<gene>
    <name evidence="5" type="ORF">DL240_14565</name>
</gene>
<evidence type="ECO:0000259" key="4">
    <source>
        <dbReference type="Pfam" id="PF01420"/>
    </source>
</evidence>
<dbReference type="RefSeq" id="WP_111730634.1">
    <property type="nucleotide sequence ID" value="NZ_QHKO01000007.1"/>
</dbReference>
<evidence type="ECO:0000313" key="5">
    <source>
        <dbReference type="EMBL" id="RAL20903.1"/>
    </source>
</evidence>
<dbReference type="Pfam" id="PF01420">
    <property type="entry name" value="Methylase_S"/>
    <property type="match status" value="2"/>
</dbReference>
<keyword evidence="6" id="KW-1185">Reference proteome</keyword>
<sequence length="432" mass="48439">MANKGPEGWIYTPINSILTDCFAGTWGKTPTDPANANAFALRSTNIINNNKLDYTTAAARLISDKHLKTKTLQHKDVILEISGGSTDQPVARPALFDAPDDRIYICSNFFRTLRADTKKVDQRFLFWSLYNIWDTPETYGYQQQTTGIRNLNVSAYLEHPVLLPPLPEQKKIAAILSSVDEAIEATEAVIEQTRTIKKGLLQELLTRGIGHTEFKKTAIGEIPRSWKLKSVDDLCSLSNGHGFRPDDWSDEGYPIIRIGNLNGSEKFNYFNGEPEPKWLVEPGQLLFAWAGVAGVSFGPTIWRGKTGVLNQHIYKVHPAKDVDKTWLFEALQLVTSEIERWAHGFKSSLLHVRKSDITNQLIPFPTLEEQQSIATRSIALQRVLEDEELQLSQLKKLKRGLLQDLLTGKVRVNTLDLPALLNAEAPAEALAE</sequence>
<evidence type="ECO:0000256" key="2">
    <source>
        <dbReference type="ARBA" id="ARBA00022747"/>
    </source>
</evidence>